<dbReference type="EMBL" id="WJBH02000271">
    <property type="protein sequence ID" value="KAI9549784.1"/>
    <property type="molecule type" value="Genomic_DNA"/>
</dbReference>
<reference evidence="3" key="1">
    <citation type="submission" date="2022-05" db="EMBL/GenBank/DDBJ databases">
        <title>A multi-omics perspective on studying reproductive biology in Daphnia sinensis.</title>
        <authorList>
            <person name="Jia J."/>
        </authorList>
    </citation>
    <scope>NUCLEOTIDE SEQUENCE</scope>
    <source>
        <strain evidence="3">WSL</strain>
    </source>
</reference>
<feature type="domain" description="DUF7507" evidence="2">
    <location>
        <begin position="87"/>
        <end position="149"/>
    </location>
</feature>
<evidence type="ECO:0000256" key="1">
    <source>
        <dbReference type="SAM" id="MobiDB-lite"/>
    </source>
</evidence>
<proteinExistence type="predicted"/>
<name>A0AAD5KE41_9CRUS</name>
<dbReference type="NCBIfam" id="TIGR01451">
    <property type="entry name" value="B_ant_repeat"/>
    <property type="match status" value="1"/>
</dbReference>
<feature type="compositionally biased region" description="Gly residues" evidence="1">
    <location>
        <begin position="256"/>
        <end position="265"/>
    </location>
</feature>
<feature type="compositionally biased region" description="Polar residues" evidence="1">
    <location>
        <begin position="58"/>
        <end position="67"/>
    </location>
</feature>
<accession>A0AAD5KE41</accession>
<evidence type="ECO:0000259" key="2">
    <source>
        <dbReference type="Pfam" id="PF24346"/>
    </source>
</evidence>
<dbReference type="InterPro" id="IPR047589">
    <property type="entry name" value="DUF11_rpt"/>
</dbReference>
<dbReference type="Proteomes" id="UP000820818">
    <property type="component" value="Unassembled WGS sequence"/>
</dbReference>
<feature type="region of interest" description="Disordered" evidence="1">
    <location>
        <begin position="16"/>
        <end position="76"/>
    </location>
</feature>
<gene>
    <name evidence="3" type="ORF">GHT06_007459</name>
</gene>
<comment type="caution">
    <text evidence="3">The sequence shown here is derived from an EMBL/GenBank/DDBJ whole genome shotgun (WGS) entry which is preliminary data.</text>
</comment>
<dbReference type="Pfam" id="PF24346">
    <property type="entry name" value="DUF7507"/>
    <property type="match status" value="2"/>
</dbReference>
<evidence type="ECO:0000313" key="4">
    <source>
        <dbReference type="Proteomes" id="UP000820818"/>
    </source>
</evidence>
<organism evidence="3 4">
    <name type="scientific">Daphnia sinensis</name>
    <dbReference type="NCBI Taxonomy" id="1820382"/>
    <lineage>
        <taxon>Eukaryota</taxon>
        <taxon>Metazoa</taxon>
        <taxon>Ecdysozoa</taxon>
        <taxon>Arthropoda</taxon>
        <taxon>Crustacea</taxon>
        <taxon>Branchiopoda</taxon>
        <taxon>Diplostraca</taxon>
        <taxon>Cladocera</taxon>
        <taxon>Anomopoda</taxon>
        <taxon>Daphniidae</taxon>
        <taxon>Daphnia</taxon>
        <taxon>Daphnia similis group</taxon>
    </lineage>
</organism>
<feature type="domain" description="DUF7507" evidence="2">
    <location>
        <begin position="186"/>
        <end position="228"/>
    </location>
</feature>
<dbReference type="InterPro" id="IPR055354">
    <property type="entry name" value="DUF7507"/>
</dbReference>
<keyword evidence="4" id="KW-1185">Reference proteome</keyword>
<protein>
    <recommendedName>
        <fullName evidence="2">DUF7507 domain-containing protein</fullName>
    </recommendedName>
</protein>
<feature type="region of interest" description="Disordered" evidence="1">
    <location>
        <begin position="242"/>
        <end position="271"/>
    </location>
</feature>
<sequence>MTGLTISGVTLAPGASQTYQTSYTPPRATWTPTVAAMDTSKTPPPPTAWRPRRSATPKPSSFSRQQQHGGGCCGRYPELHRHGEQLGVLTLTNVSVVDPSSGLNITGVTLAPGESQVYTTSYVLTQADLDNNGQGDGYIDNIATADSDQTVALSDTESTALLRTVGLGIEKNVTSVAGGNNNLFADAAGEVIQYAIRVYNAGTVTLTGVTVTDELTGLSESVPDLAPRQCQLQHQLHLAAGRPGQQRWRRRPSGQHLGGRLGSNPGGQRQRVGTTAAVPILYVNNVPECDRWQRNGLADAVGDQLNYQIVLANPATSR</sequence>
<evidence type="ECO:0000313" key="3">
    <source>
        <dbReference type="EMBL" id="KAI9549784.1"/>
    </source>
</evidence>
<dbReference type="AlphaFoldDB" id="A0AAD5KE41"/>